<sequence length="42" mass="4813">MLLILHRETLEQHANYMAVSKALSSVSAPYLHWTSPTHPYSM</sequence>
<protein>
    <submittedName>
        <fullName evidence="1">Alternative protein KCNK10</fullName>
    </submittedName>
</protein>
<organism evidence="1">
    <name type="scientific">Homo sapiens</name>
    <name type="common">Human</name>
    <dbReference type="NCBI Taxonomy" id="9606"/>
    <lineage>
        <taxon>Eukaryota</taxon>
        <taxon>Metazoa</taxon>
        <taxon>Chordata</taxon>
        <taxon>Craniata</taxon>
        <taxon>Vertebrata</taxon>
        <taxon>Euteleostomi</taxon>
        <taxon>Mammalia</taxon>
        <taxon>Eutheria</taxon>
        <taxon>Euarchontoglires</taxon>
        <taxon>Primates</taxon>
        <taxon>Haplorrhini</taxon>
        <taxon>Catarrhini</taxon>
        <taxon>Hominidae</taxon>
        <taxon>Homo</taxon>
    </lineage>
</organism>
<name>L0R6J0_HUMAN</name>
<reference evidence="1" key="1">
    <citation type="submission" date="2012-10" db="EMBL/GenBank/DDBJ databases">
        <title>Direct identification of alternative open reading frame translation products in human.</title>
        <authorList>
            <person name="Vanderperre B."/>
            <person name="Lucier J.-F."/>
            <person name="Motard J."/>
            <person name="Tremblay G."/>
            <person name="Vanderperre S."/>
            <person name="Wisztorski M."/>
            <person name="Salzet M."/>
            <person name="Boisvert F.-M."/>
            <person name="Roucou X."/>
        </authorList>
    </citation>
    <scope>NUCLEOTIDE SEQUENCE</scope>
</reference>
<accession>L0R6J0</accession>
<dbReference type="OrthoDB" id="297496at2759"/>
<proteinExistence type="predicted"/>
<dbReference type="AlphaFoldDB" id="L0R6J0"/>
<gene>
    <name evidence="1" type="primary">KCNK10</name>
</gene>
<dbReference type="EMBL" id="HF548041">
    <property type="protein sequence ID" value="CCO13752.1"/>
    <property type="molecule type" value="Genomic_DNA"/>
</dbReference>
<dbReference type="ChiTaRS" id="KCNK10">
    <property type="organism name" value="human"/>
</dbReference>
<evidence type="ECO:0000313" key="1">
    <source>
        <dbReference type="EMBL" id="CCO13752.1"/>
    </source>
</evidence>